<dbReference type="GO" id="GO:0004713">
    <property type="term" value="F:protein tyrosine kinase activity"/>
    <property type="evidence" value="ECO:0007669"/>
    <property type="project" value="TreeGrafter"/>
</dbReference>
<keyword evidence="2" id="KW-1185">Reference proteome</keyword>
<reference evidence="1 2" key="1">
    <citation type="submission" date="2013-10" db="EMBL/GenBank/DDBJ databases">
        <title>Salinisphaera japonica YTM-1 Genome Sequencing.</title>
        <authorList>
            <person name="Lai Q."/>
            <person name="Li C."/>
            <person name="Shao Z."/>
        </authorList>
    </citation>
    <scope>NUCLEOTIDE SEQUENCE [LARGE SCALE GENOMIC DNA]</scope>
    <source>
        <strain evidence="1 2">YTM-1</strain>
    </source>
</reference>
<dbReference type="InterPro" id="IPR050155">
    <property type="entry name" value="HAD-like_hydrolase_sf"/>
</dbReference>
<dbReference type="RefSeq" id="WP_123659488.1">
    <property type="nucleotide sequence ID" value="NZ_AYKG01000069.1"/>
</dbReference>
<dbReference type="InParanoid" id="A0A423PDY5"/>
<dbReference type="EMBL" id="AYKG01000069">
    <property type="protein sequence ID" value="ROO23849.1"/>
    <property type="molecule type" value="Genomic_DNA"/>
</dbReference>
<dbReference type="Gene3D" id="3.40.50.1000">
    <property type="entry name" value="HAD superfamily/HAD-like"/>
    <property type="match status" value="1"/>
</dbReference>
<dbReference type="AlphaFoldDB" id="A0A423PDY5"/>
<dbReference type="SUPFAM" id="SSF56784">
    <property type="entry name" value="HAD-like"/>
    <property type="match status" value="1"/>
</dbReference>
<gene>
    <name evidence="1" type="ORF">SAJA_15280</name>
</gene>
<name>A0A423PDY5_9GAMM</name>
<sequence>MLKHLIFDLDGTLTDPFEGITRCVAYALARFDIHVADRRALACYIGPPLKQGFMAFHGLSAGDAEMAVAAYRERFADVGLYENTVYPGIEDLLAARAAAGQRLFVATSKPWCFARQILDHFGLSKYFVHIHGSELDGTRTDKTDLLAYVLNTHGLVAGQALMIGDRRYDIAGATANDMAAYGVSYGYGGRAELLAAGATTICDSPAALADVLARTVAGGHGQ</sequence>
<proteinExistence type="predicted"/>
<dbReference type="OrthoDB" id="9792518at2"/>
<protein>
    <submittedName>
        <fullName evidence="1">5'-nucleotidase</fullName>
    </submittedName>
</protein>
<dbReference type="InterPro" id="IPR023214">
    <property type="entry name" value="HAD_sf"/>
</dbReference>
<accession>A0A423PDY5</accession>
<dbReference type="PANTHER" id="PTHR43434">
    <property type="entry name" value="PHOSPHOGLYCOLATE PHOSPHATASE"/>
    <property type="match status" value="1"/>
</dbReference>
<evidence type="ECO:0000313" key="2">
    <source>
        <dbReference type="Proteomes" id="UP000285310"/>
    </source>
</evidence>
<dbReference type="Gene3D" id="1.10.150.240">
    <property type="entry name" value="Putative phosphatase, domain 2"/>
    <property type="match status" value="1"/>
</dbReference>
<dbReference type="Pfam" id="PF13419">
    <property type="entry name" value="HAD_2"/>
    <property type="match status" value="1"/>
</dbReference>
<dbReference type="GO" id="GO:0005829">
    <property type="term" value="C:cytosol"/>
    <property type="evidence" value="ECO:0007669"/>
    <property type="project" value="TreeGrafter"/>
</dbReference>
<dbReference type="InterPro" id="IPR023198">
    <property type="entry name" value="PGP-like_dom2"/>
</dbReference>
<dbReference type="Proteomes" id="UP000285310">
    <property type="component" value="Unassembled WGS sequence"/>
</dbReference>
<dbReference type="PANTHER" id="PTHR43434:SF20">
    <property type="entry name" value="5'-NUCLEOTIDASE"/>
    <property type="match status" value="1"/>
</dbReference>
<dbReference type="InterPro" id="IPR036412">
    <property type="entry name" value="HAD-like_sf"/>
</dbReference>
<evidence type="ECO:0000313" key="1">
    <source>
        <dbReference type="EMBL" id="ROO23849.1"/>
    </source>
</evidence>
<organism evidence="1 2">
    <name type="scientific">Salinisphaera japonica YTM-1</name>
    <dbReference type="NCBI Taxonomy" id="1209778"/>
    <lineage>
        <taxon>Bacteria</taxon>
        <taxon>Pseudomonadati</taxon>
        <taxon>Pseudomonadota</taxon>
        <taxon>Gammaproteobacteria</taxon>
        <taxon>Salinisphaerales</taxon>
        <taxon>Salinisphaeraceae</taxon>
        <taxon>Salinisphaera</taxon>
    </lineage>
</organism>
<dbReference type="InterPro" id="IPR041492">
    <property type="entry name" value="HAD_2"/>
</dbReference>
<comment type="caution">
    <text evidence="1">The sequence shown here is derived from an EMBL/GenBank/DDBJ whole genome shotgun (WGS) entry which is preliminary data.</text>
</comment>